<feature type="compositionally biased region" description="Polar residues" evidence="1">
    <location>
        <begin position="942"/>
        <end position="956"/>
    </location>
</feature>
<feature type="region of interest" description="Disordered" evidence="1">
    <location>
        <begin position="990"/>
        <end position="1011"/>
    </location>
</feature>
<feature type="region of interest" description="Disordered" evidence="1">
    <location>
        <begin position="1052"/>
        <end position="1088"/>
    </location>
</feature>
<feature type="compositionally biased region" description="Basic and acidic residues" evidence="1">
    <location>
        <begin position="747"/>
        <end position="759"/>
    </location>
</feature>
<accession>M7TZ64</accession>
<feature type="compositionally biased region" description="Basic and acidic residues" evidence="1">
    <location>
        <begin position="1236"/>
        <end position="1256"/>
    </location>
</feature>
<protein>
    <submittedName>
        <fullName evidence="2">Uncharacterized protein</fullName>
    </submittedName>
</protein>
<name>M7TZ64_BOTF1</name>
<feature type="region of interest" description="Disordered" evidence="1">
    <location>
        <begin position="908"/>
        <end position="956"/>
    </location>
</feature>
<sequence length="1361" mass="153575">MCMFRITTYDDCWGQYTHLLICSNESSNKSELNSPQDRVLSALKCPNLKSEHINIGGSRCDCKIKPRAFKAVCKRKWGGDFVGSVNCSMNPGSAVKFQFRSREWENCTNVESLLRGGSRILPADYNPTAQAWNDSEWDGDSKQVDWRDKDWVTLAEKGMSTWQRRQKGRHNNVQDPMIPGLTQVSEQNQTYEEVQLEKSEIFSTEHNLTSRKGQKLPPQHDATNQHVGTVSTAVVDWSQLKEQHKTTVGGQHLPPSLPSVGRSQYQKKASIPHINQVQHGRKLTKNTDHQNQQIVLPSLTATAQTAPIVPTGPNAMPIWEAERSRGERKNSRGVQSGGQPTAATEMRSVTPLGPKVMPVWQLAQVLKERQELEKKNIAAALGEYRKMSMDPAAAAAARENNINDQYASQSGTQTSTPLEISSPPVSASENSQDQGERKKYQKGNNFLPNTDKQRVVLQENKSKDQVRESGPSFQGNFQHVNAHIPRREDNNPSTNETLGKPWNGVPEYVVSQEYNDTLPESDDRNFNFTNYSPSKQTLEKVRMADINEASESAPESLRKTLQKAPITVLENPQAAPYSASDSPHREYLAPLEPLQVERPQARYSSPEYQPYLNLSGNELEVKKGAVKEHQEIAEQSEPQDIEREQRTQHNIQTRRQSDALIQEPSHSQENFQRKAFRKLREIEEQSRIPGNKNMRDLLHDFSQLDAYLQDFTLSQQGIAREMWMAEKAKVDKKFSKFYGSIATPNKEVTDSPHVNDKVVKQPRQNKVDEENDVEEKSVEDRSLPRINNSPASIPIGSELSRLLKKKRKTELVASMLHDQDRKERFVRDVPFLQQNLARDGWIIEAELTDCRLQKILDQIRTCVVSVGVENCVEDVEYTREEIRQAEDRVLKRVNQKFAEQLRNIEHSSKIREEKQIREAQKQKKNNDRKSFKEQNPDGNGADLSNHTGDAEGTNNQQGLISTSIKNQAMGDITDADDEANIEVQQKRKRDIQYFGYSPPTSAKKRKPGEDGVVIESKEAHNQRMRDLYYAGLIPSMGDVMSVEKADAAKLQVENKRDQDKRKGDSQYSNPTILKDDKSSNKKPQAKNSGRQIWIDVDYEAQEKVTKTSGRKDLIIPDSFHRSFPKQFPKLPNESKADYRQRKLAAYIISEEHKKVQSAGSVTWNSTATNGQKQVSSDGGLSEYLPSGAYFYLIRLIRNHAELTRYTVGMNQSNLSGAVGTQAKKKRVKKPKLSRQAKTDSAREEYLRKQDARKLGEQRQQVGNKGNARKAGVVGKLVGGKTDLEDQILSDTSDNKGLADYGSEKNDYMKTEGSSRSQSRAVGAFGNQQFQSSNPNLSAVVQHNDAVIAGSNIETAIDLTSD</sequence>
<feature type="region of interest" description="Disordered" evidence="1">
    <location>
        <begin position="1217"/>
        <end position="1268"/>
    </location>
</feature>
<reference evidence="3" key="1">
    <citation type="journal article" date="2013" name="Genome Announc.">
        <title>Draft genome sequence of Botrytis cinerea BcDW1, inoculum for noble rot of grape berries.</title>
        <authorList>
            <person name="Blanco-Ulate B."/>
            <person name="Allen G."/>
            <person name="Powell A.L."/>
            <person name="Cantu D."/>
        </authorList>
    </citation>
    <scope>NUCLEOTIDE SEQUENCE [LARGE SCALE GENOMIC DNA]</scope>
    <source>
        <strain evidence="3">BcDW1</strain>
    </source>
</reference>
<feature type="compositionally biased region" description="Basic and acidic residues" evidence="1">
    <location>
        <begin position="774"/>
        <end position="783"/>
    </location>
</feature>
<gene>
    <name evidence="2" type="ORF">BcDW1_2412</name>
</gene>
<organism evidence="2 3">
    <name type="scientific">Botryotinia fuckeliana (strain BcDW1)</name>
    <name type="common">Noble rot fungus</name>
    <name type="synonym">Botrytis cinerea</name>
    <dbReference type="NCBI Taxonomy" id="1290391"/>
    <lineage>
        <taxon>Eukaryota</taxon>
        <taxon>Fungi</taxon>
        <taxon>Dikarya</taxon>
        <taxon>Ascomycota</taxon>
        <taxon>Pezizomycotina</taxon>
        <taxon>Leotiomycetes</taxon>
        <taxon>Helotiales</taxon>
        <taxon>Sclerotiniaceae</taxon>
        <taxon>Botrytis</taxon>
    </lineage>
</organism>
<feature type="compositionally biased region" description="Polar residues" evidence="1">
    <location>
        <begin position="406"/>
        <end position="433"/>
    </location>
</feature>
<feature type="compositionally biased region" description="Polar residues" evidence="1">
    <location>
        <begin position="332"/>
        <end position="342"/>
    </location>
</feature>
<dbReference type="HOGENOM" id="CLU_258553_0_0_1"/>
<feature type="region of interest" description="Disordered" evidence="1">
    <location>
        <begin position="744"/>
        <end position="790"/>
    </location>
</feature>
<evidence type="ECO:0000313" key="3">
    <source>
        <dbReference type="Proteomes" id="UP000012045"/>
    </source>
</evidence>
<feature type="compositionally biased region" description="Basic and acidic residues" evidence="1">
    <location>
        <begin position="1052"/>
        <end position="1064"/>
    </location>
</feature>
<dbReference type="Proteomes" id="UP000012045">
    <property type="component" value="Unassembled WGS sequence"/>
</dbReference>
<feature type="compositionally biased region" description="Basic and acidic residues" evidence="1">
    <location>
        <begin position="908"/>
        <end position="935"/>
    </location>
</feature>
<feature type="region of interest" description="Disordered" evidence="1">
    <location>
        <begin position="1287"/>
        <end position="1318"/>
    </location>
</feature>
<evidence type="ECO:0000256" key="1">
    <source>
        <dbReference type="SAM" id="MobiDB-lite"/>
    </source>
</evidence>
<feature type="region of interest" description="Disordered" evidence="1">
    <location>
        <begin position="632"/>
        <end position="669"/>
    </location>
</feature>
<feature type="region of interest" description="Disordered" evidence="1">
    <location>
        <begin position="406"/>
        <end position="452"/>
    </location>
</feature>
<feature type="region of interest" description="Disordered" evidence="1">
    <location>
        <begin position="322"/>
        <end position="350"/>
    </location>
</feature>
<dbReference type="OrthoDB" id="3547554at2759"/>
<dbReference type="EMBL" id="KB707764">
    <property type="protein sequence ID" value="EMR88926.1"/>
    <property type="molecule type" value="Genomic_DNA"/>
</dbReference>
<proteinExistence type="predicted"/>
<feature type="compositionally biased region" description="Basic residues" evidence="1">
    <location>
        <begin position="1222"/>
        <end position="1234"/>
    </location>
</feature>
<evidence type="ECO:0000313" key="2">
    <source>
        <dbReference type="EMBL" id="EMR88926.1"/>
    </source>
</evidence>